<comment type="similarity">
    <text evidence="2">Belongs to the ELP6 family.</text>
</comment>
<proteinExistence type="inferred from homology"/>
<comment type="pathway">
    <text evidence="1">tRNA modification; 5-methoxycarbonylmethyl-2-thiouridine-tRNA biosynthesis.</text>
</comment>
<sequence length="311" mass="35453">MSWMKNARKKEKKCQVNPREVERDTFITPIDKTKQTFMSGVQRQDLVLFSDQSVLPAQFFQDSSSHNLIFITHQSSTQPLWLINALIETHILGFPNSLNESSPSSLLSPAHTHAVVASFIHEQKHFINSFSKLKIPTNNYNVFDFLSDFIVSDILNKPREKILSELLANFLVALQNNPTNTIVIIEQPELLLSLINGLTYSELNNRFITPLLKQCQVLIIVSNSDIFNMDEYDVTVHTSNIQNFYKSSFIRSMINLNLNPLKTGFAKDVTGSLHVCRGGAPIATLSNTNLHVVENEYLYLNEKESTKLFYR</sequence>
<dbReference type="Proteomes" id="UP001161438">
    <property type="component" value="Chromosome 13"/>
</dbReference>
<dbReference type="RefSeq" id="XP_056078899.1">
    <property type="nucleotide sequence ID" value="XM_056225041.1"/>
</dbReference>
<organism evidence="3 4">
    <name type="scientific">Saccharomyces mikatae IFO 1815</name>
    <dbReference type="NCBI Taxonomy" id="226126"/>
    <lineage>
        <taxon>Eukaryota</taxon>
        <taxon>Fungi</taxon>
        <taxon>Dikarya</taxon>
        <taxon>Ascomycota</taxon>
        <taxon>Saccharomycotina</taxon>
        <taxon>Saccharomycetes</taxon>
        <taxon>Saccharomycetales</taxon>
        <taxon>Saccharomycetaceae</taxon>
        <taxon>Saccharomyces</taxon>
    </lineage>
</organism>
<evidence type="ECO:0000313" key="4">
    <source>
        <dbReference type="Proteomes" id="UP001161438"/>
    </source>
</evidence>
<evidence type="ECO:0000256" key="1">
    <source>
        <dbReference type="ARBA" id="ARBA00005043"/>
    </source>
</evidence>
<keyword evidence="4" id="KW-1185">Reference proteome</keyword>
<protein>
    <recommendedName>
        <fullName evidence="5">Elp6p</fullName>
    </recommendedName>
</protein>
<dbReference type="GO" id="GO:0002098">
    <property type="term" value="P:tRNA wobble uridine modification"/>
    <property type="evidence" value="ECO:0007669"/>
    <property type="project" value="InterPro"/>
</dbReference>
<dbReference type="AlphaFoldDB" id="A0AA35ITU1"/>
<accession>A0AA35ITU1</accession>
<dbReference type="PANTHER" id="PTHR16184">
    <property type="entry name" value="ELONGATOR COMPLEX PROTEIN 6"/>
    <property type="match status" value="1"/>
</dbReference>
<dbReference type="PANTHER" id="PTHR16184:SF6">
    <property type="entry name" value="ELONGATOR COMPLEX PROTEIN 6"/>
    <property type="match status" value="1"/>
</dbReference>
<dbReference type="InterPro" id="IPR027417">
    <property type="entry name" value="P-loop_NTPase"/>
</dbReference>
<dbReference type="CDD" id="cd19495">
    <property type="entry name" value="Elp6"/>
    <property type="match status" value="1"/>
</dbReference>
<evidence type="ECO:0000256" key="2">
    <source>
        <dbReference type="ARBA" id="ARBA00008837"/>
    </source>
</evidence>
<gene>
    <name evidence="3" type="primary">SMKI13G4310</name>
    <name evidence="3" type="ORF">SMKI_13G4310</name>
</gene>
<dbReference type="GO" id="GO:0033588">
    <property type="term" value="C:elongator holoenzyme complex"/>
    <property type="evidence" value="ECO:0007669"/>
    <property type="project" value="InterPro"/>
</dbReference>
<dbReference type="InterPro" id="IPR018627">
    <property type="entry name" value="ELP6"/>
</dbReference>
<reference evidence="3" key="1">
    <citation type="submission" date="2022-10" db="EMBL/GenBank/DDBJ databases">
        <authorList>
            <person name="Byrne P K."/>
        </authorList>
    </citation>
    <scope>NUCLEOTIDE SEQUENCE</scope>
    <source>
        <strain evidence="3">IFO1815</strain>
    </source>
</reference>
<evidence type="ECO:0008006" key="5">
    <source>
        <dbReference type="Google" id="ProtNLM"/>
    </source>
</evidence>
<evidence type="ECO:0000313" key="3">
    <source>
        <dbReference type="EMBL" id="CAI4035779.1"/>
    </source>
</evidence>
<name>A0AA35ITU1_SACMI</name>
<dbReference type="GeneID" id="80920653"/>
<dbReference type="Gene3D" id="3.40.50.300">
    <property type="entry name" value="P-loop containing nucleotide triphosphate hydrolases"/>
    <property type="match status" value="1"/>
</dbReference>
<dbReference type="EMBL" id="OX365769">
    <property type="protein sequence ID" value="CAI4035779.1"/>
    <property type="molecule type" value="Genomic_DNA"/>
</dbReference>